<evidence type="ECO:0000256" key="5">
    <source>
        <dbReference type="SAM" id="Phobius"/>
    </source>
</evidence>
<dbReference type="EMBL" id="FNEN01000001">
    <property type="protein sequence ID" value="SDI26425.1"/>
    <property type="molecule type" value="Genomic_DNA"/>
</dbReference>
<keyword evidence="4 5" id="KW-0472">Membrane</keyword>
<proteinExistence type="predicted"/>
<dbReference type="AlphaFoldDB" id="A0A1G8J577"/>
<evidence type="ECO:0000313" key="7">
    <source>
        <dbReference type="Proteomes" id="UP000198853"/>
    </source>
</evidence>
<evidence type="ECO:0000256" key="2">
    <source>
        <dbReference type="ARBA" id="ARBA00022692"/>
    </source>
</evidence>
<keyword evidence="2 5" id="KW-0812">Transmembrane</keyword>
<dbReference type="RefSeq" id="WP_090395539.1">
    <property type="nucleotide sequence ID" value="NZ_FNEN01000001.1"/>
</dbReference>
<gene>
    <name evidence="6" type="ORF">SAMN04488123_10132</name>
</gene>
<evidence type="ECO:0000313" key="6">
    <source>
        <dbReference type="EMBL" id="SDI26425.1"/>
    </source>
</evidence>
<feature type="transmembrane region" description="Helical" evidence="5">
    <location>
        <begin position="119"/>
        <end position="139"/>
    </location>
</feature>
<sequence>MLEQYQTAHHFLQQINPLLKLLALLAVIATMIFVFDPWTPLLLWVVSVLMLHFLGGIPVKFIAFISIPFLLFGFTFVWINAIFPAERGDVILFSVFGLPIALENIETGISLGFRSLVFGTWSILFVLTTSPMTFMHSLIQNGKLSPRFGYGIMAAYRLIPLFKNEYQQMRLAHRIRGLGESGGLLGGIRQMKRYAIPLLASAIRKAGRLAIAMESKGFDGSRDRTYYRVVRWSSKDAIFATIVSMILIILMIGRQGWV</sequence>
<dbReference type="PANTHER" id="PTHR43723:SF1">
    <property type="entry name" value="COBALT TRANSPORT PROTEIN CBIQ"/>
    <property type="match status" value="1"/>
</dbReference>
<evidence type="ECO:0000256" key="1">
    <source>
        <dbReference type="ARBA" id="ARBA00004141"/>
    </source>
</evidence>
<keyword evidence="7" id="KW-1185">Reference proteome</keyword>
<dbReference type="InterPro" id="IPR003339">
    <property type="entry name" value="ABC/ECF_trnsptr_transmembrane"/>
</dbReference>
<feature type="transmembrane region" description="Helical" evidence="5">
    <location>
        <begin position="237"/>
        <end position="257"/>
    </location>
</feature>
<feature type="transmembrane region" description="Helical" evidence="5">
    <location>
        <begin position="61"/>
        <end position="83"/>
    </location>
</feature>
<evidence type="ECO:0000256" key="4">
    <source>
        <dbReference type="ARBA" id="ARBA00023136"/>
    </source>
</evidence>
<organism evidence="6 7">
    <name type="scientific">Natribacillus halophilus</name>
    <dbReference type="NCBI Taxonomy" id="549003"/>
    <lineage>
        <taxon>Bacteria</taxon>
        <taxon>Bacillati</taxon>
        <taxon>Bacillota</taxon>
        <taxon>Bacilli</taxon>
        <taxon>Bacillales</taxon>
        <taxon>Bacillaceae</taxon>
        <taxon>Natribacillus</taxon>
    </lineage>
</organism>
<dbReference type="CDD" id="cd16914">
    <property type="entry name" value="EcfT"/>
    <property type="match status" value="1"/>
</dbReference>
<dbReference type="Pfam" id="PF02361">
    <property type="entry name" value="CbiQ"/>
    <property type="match status" value="1"/>
</dbReference>
<dbReference type="GO" id="GO:0006824">
    <property type="term" value="P:cobalt ion transport"/>
    <property type="evidence" value="ECO:0007669"/>
    <property type="project" value="TreeGrafter"/>
</dbReference>
<reference evidence="6 7" key="1">
    <citation type="submission" date="2016-10" db="EMBL/GenBank/DDBJ databases">
        <authorList>
            <person name="de Groot N.N."/>
        </authorList>
    </citation>
    <scope>NUCLEOTIDE SEQUENCE [LARGE SCALE GENOMIC DNA]</scope>
    <source>
        <strain evidence="6 7">DSM 21771</strain>
    </source>
</reference>
<dbReference type="InterPro" id="IPR052770">
    <property type="entry name" value="Cobalt_transport_CbiQ"/>
</dbReference>
<dbReference type="OrthoDB" id="92887at2"/>
<name>A0A1G8J577_9BACI</name>
<comment type="subcellular location">
    <subcellularLocation>
        <location evidence="1">Membrane</location>
        <topology evidence="1">Multi-pass membrane protein</topology>
    </subcellularLocation>
</comment>
<dbReference type="Proteomes" id="UP000198853">
    <property type="component" value="Unassembled WGS sequence"/>
</dbReference>
<dbReference type="PANTHER" id="PTHR43723">
    <property type="entry name" value="COBALT TRANSPORT PROTEIN CBIQ"/>
    <property type="match status" value="1"/>
</dbReference>
<feature type="transmembrane region" description="Helical" evidence="5">
    <location>
        <begin position="90"/>
        <end position="113"/>
    </location>
</feature>
<accession>A0A1G8J577</accession>
<keyword evidence="3 5" id="KW-1133">Transmembrane helix</keyword>
<evidence type="ECO:0000256" key="3">
    <source>
        <dbReference type="ARBA" id="ARBA00022989"/>
    </source>
</evidence>
<protein>
    <submittedName>
        <fullName evidence="6">Energy-coupling factor transport system permease protein</fullName>
    </submittedName>
</protein>
<feature type="transmembrane region" description="Helical" evidence="5">
    <location>
        <begin position="21"/>
        <end position="49"/>
    </location>
</feature>
<dbReference type="GO" id="GO:0043190">
    <property type="term" value="C:ATP-binding cassette (ABC) transporter complex"/>
    <property type="evidence" value="ECO:0007669"/>
    <property type="project" value="TreeGrafter"/>
</dbReference>